<dbReference type="PANTHER" id="PTHR33121:SF15">
    <property type="entry name" value="BLUE LIGHT- AND TEMPERATURE-REGULATED ANTIREPRESSOR BLUF"/>
    <property type="match status" value="1"/>
</dbReference>
<sequence>MAQCLRDEEGGCRRCDGELDFEFTMAFQPIIDVAAGEVFAHEALVRGINGEGARDILNRVKPHSLYRFDQACRIRALEIAHRLGCDRPVSINFLPNAVYEPEACIQATLKLAGELGWPLAQIMFEVTETEHVRDRQHLQRIVESYRAMGFLTAIDDFGAGYANLELLVDMQPDVVKADRHLIIDIDRNPRRQAIVESLVIMGKKLGITLIAEGVETLAEARWLYQRGIHLQQGFLYARPQIETLVASPVDIIEQVRAAA</sequence>
<reference evidence="2 3" key="1">
    <citation type="submission" date="2013-03" db="EMBL/GenBank/DDBJ databases">
        <title>Salinisphaera dokdonensis CL-ES53 Genome Sequencing.</title>
        <authorList>
            <person name="Li C."/>
            <person name="Lai Q."/>
            <person name="Shao Z."/>
        </authorList>
    </citation>
    <scope>NUCLEOTIDE SEQUENCE [LARGE SCALE GENOMIC DNA]</scope>
    <source>
        <strain evidence="2 3">CL-ES53</strain>
    </source>
</reference>
<evidence type="ECO:0000313" key="3">
    <source>
        <dbReference type="Proteomes" id="UP001460888"/>
    </source>
</evidence>
<accession>A0ABV2B3W4</accession>
<dbReference type="SMART" id="SM00052">
    <property type="entry name" value="EAL"/>
    <property type="match status" value="1"/>
</dbReference>
<gene>
    <name evidence="2" type="ORF">SADO_14924</name>
</gene>
<dbReference type="RefSeq" id="WP_353112861.1">
    <property type="nucleotide sequence ID" value="NZ_APND01000005.1"/>
</dbReference>
<dbReference type="PANTHER" id="PTHR33121">
    <property type="entry name" value="CYCLIC DI-GMP PHOSPHODIESTERASE PDEF"/>
    <property type="match status" value="1"/>
</dbReference>
<dbReference type="Pfam" id="PF00563">
    <property type="entry name" value="EAL"/>
    <property type="match status" value="1"/>
</dbReference>
<dbReference type="CDD" id="cd01948">
    <property type="entry name" value="EAL"/>
    <property type="match status" value="1"/>
</dbReference>
<dbReference type="EMBL" id="APND01000005">
    <property type="protein sequence ID" value="MES1930553.1"/>
    <property type="molecule type" value="Genomic_DNA"/>
</dbReference>
<dbReference type="Gene3D" id="3.20.20.450">
    <property type="entry name" value="EAL domain"/>
    <property type="match status" value="1"/>
</dbReference>
<dbReference type="InterPro" id="IPR035919">
    <property type="entry name" value="EAL_sf"/>
</dbReference>
<comment type="caution">
    <text evidence="2">The sequence shown here is derived from an EMBL/GenBank/DDBJ whole genome shotgun (WGS) entry which is preliminary data.</text>
</comment>
<dbReference type="SUPFAM" id="SSF141868">
    <property type="entry name" value="EAL domain-like"/>
    <property type="match status" value="1"/>
</dbReference>
<dbReference type="InterPro" id="IPR050706">
    <property type="entry name" value="Cyclic-di-GMP_PDE-like"/>
</dbReference>
<keyword evidence="3" id="KW-1185">Reference proteome</keyword>
<dbReference type="Proteomes" id="UP001460888">
    <property type="component" value="Unassembled WGS sequence"/>
</dbReference>
<protein>
    <submittedName>
        <fullName evidence="2">Diguanylate phosphodiesterase</fullName>
    </submittedName>
</protein>
<organism evidence="2 3">
    <name type="scientific">Salinisphaera dokdonensis CL-ES53</name>
    <dbReference type="NCBI Taxonomy" id="1304272"/>
    <lineage>
        <taxon>Bacteria</taxon>
        <taxon>Pseudomonadati</taxon>
        <taxon>Pseudomonadota</taxon>
        <taxon>Gammaproteobacteria</taxon>
        <taxon>Salinisphaerales</taxon>
        <taxon>Salinisphaeraceae</taxon>
        <taxon>Salinisphaera</taxon>
    </lineage>
</organism>
<dbReference type="InterPro" id="IPR001633">
    <property type="entry name" value="EAL_dom"/>
</dbReference>
<name>A0ABV2B3W4_9GAMM</name>
<evidence type="ECO:0000259" key="1">
    <source>
        <dbReference type="PROSITE" id="PS50883"/>
    </source>
</evidence>
<feature type="domain" description="EAL" evidence="1">
    <location>
        <begin position="1"/>
        <end position="253"/>
    </location>
</feature>
<dbReference type="PROSITE" id="PS50883">
    <property type="entry name" value="EAL"/>
    <property type="match status" value="1"/>
</dbReference>
<proteinExistence type="predicted"/>
<evidence type="ECO:0000313" key="2">
    <source>
        <dbReference type="EMBL" id="MES1930553.1"/>
    </source>
</evidence>